<reference evidence="1" key="1">
    <citation type="submission" date="2021-04" db="EMBL/GenBank/DDBJ databases">
        <title>Genomics, taxonomy and metabolism of representatives of sulfur bacteria of the genus Thiothrix: Thiothrix fructosivorans QT, Thiothrix unzii A1T and three new species, Thiothrix subterranea sp. nov., Thiothrix litoralis sp. nov. and 'Candidatus Thiothrix anitrata' sp. nov.</title>
        <authorList>
            <person name="Ravin N.V."/>
            <person name="Smolyakov D."/>
            <person name="Rudenko T.S."/>
            <person name="Mardanov A.V."/>
            <person name="Beletsky A.V."/>
            <person name="Markov N.D."/>
            <person name="Fomenkov A.I."/>
            <person name="Roberts R.J."/>
            <person name="Karnachuk O.V."/>
            <person name="Novikov A."/>
            <person name="Grabovich M.Y."/>
        </authorList>
    </citation>
    <scope>NUCLEOTIDE SEQUENCE</scope>
    <source>
        <strain evidence="1">A1</strain>
    </source>
</reference>
<evidence type="ECO:0000313" key="2">
    <source>
        <dbReference type="Proteomes" id="UP000672009"/>
    </source>
</evidence>
<name>A0A975F9A2_9GAMM</name>
<evidence type="ECO:0008006" key="3">
    <source>
        <dbReference type="Google" id="ProtNLM"/>
    </source>
</evidence>
<accession>A0A975F9A2</accession>
<dbReference type="EMBL" id="CP072793">
    <property type="protein sequence ID" value="QTR53371.1"/>
    <property type="molecule type" value="Genomic_DNA"/>
</dbReference>
<gene>
    <name evidence="1" type="ORF">J9260_16975</name>
</gene>
<dbReference type="AlphaFoldDB" id="A0A975F9A2"/>
<keyword evidence="2" id="KW-1185">Reference proteome</keyword>
<dbReference type="KEGG" id="tun:J9260_16975"/>
<organism evidence="1 2">
    <name type="scientific">Thiothrix unzii</name>
    <dbReference type="NCBI Taxonomy" id="111769"/>
    <lineage>
        <taxon>Bacteria</taxon>
        <taxon>Pseudomonadati</taxon>
        <taxon>Pseudomonadota</taxon>
        <taxon>Gammaproteobacteria</taxon>
        <taxon>Thiotrichales</taxon>
        <taxon>Thiotrichaceae</taxon>
        <taxon>Thiothrix</taxon>
    </lineage>
</organism>
<dbReference type="RefSeq" id="WP_210218889.1">
    <property type="nucleotide sequence ID" value="NZ_CP072793.1"/>
</dbReference>
<protein>
    <recommendedName>
        <fullName evidence="3">Antitoxin</fullName>
    </recommendedName>
</protein>
<sequence length="84" mass="9463">MQISIRELKVNPSHYIRQAQAGHTVWLTSYKQVVARLISVPAPASQTLLGNIPNVHWLGKKPNLNRPRPTLRGKSLADTVLEMR</sequence>
<proteinExistence type="predicted"/>
<evidence type="ECO:0000313" key="1">
    <source>
        <dbReference type="EMBL" id="QTR53371.1"/>
    </source>
</evidence>
<dbReference type="Proteomes" id="UP000672009">
    <property type="component" value="Chromosome"/>
</dbReference>